<dbReference type="GO" id="GO:0016567">
    <property type="term" value="P:protein ubiquitination"/>
    <property type="evidence" value="ECO:0007669"/>
    <property type="project" value="UniProtKB-UniRule"/>
</dbReference>
<comment type="function">
    <text evidence="13">E3 ubiquitin-protein ligase that mediates monoubiquitination of histone H2B to form H2BK123ub1. H2BK123ub1 gives a specific tag for epigenetic transcriptional activation and is also a prerequisite for H3K4me and H3K79me formation.</text>
</comment>
<reference evidence="19" key="1">
    <citation type="submission" date="2020-11" db="EMBL/GenBank/DDBJ databases">
        <authorList>
            <person name="Koelle M."/>
            <person name="Horta M.A.C."/>
            <person name="Nowrousian M."/>
            <person name="Ohm R.A."/>
            <person name="Benz P."/>
            <person name="Pilgard A."/>
        </authorList>
    </citation>
    <scope>NUCLEOTIDE SEQUENCE</scope>
    <source>
        <strain evidence="19">FPRL280</strain>
    </source>
</reference>
<evidence type="ECO:0000256" key="7">
    <source>
        <dbReference type="ARBA" id="ARBA00022771"/>
    </source>
</evidence>
<proteinExistence type="inferred from homology"/>
<dbReference type="PROSITE" id="PS00518">
    <property type="entry name" value="ZF_RING_1"/>
    <property type="match status" value="1"/>
</dbReference>
<accession>A0A8H7P9F1</accession>
<dbReference type="InterPro" id="IPR018957">
    <property type="entry name" value="Znf_C3HC4_RING-type"/>
</dbReference>
<evidence type="ECO:0000259" key="18">
    <source>
        <dbReference type="PROSITE" id="PS50089"/>
    </source>
</evidence>
<keyword evidence="5 15" id="KW-0808">Transferase</keyword>
<keyword evidence="8 15" id="KW-0833">Ubl conjugation pathway</keyword>
<organism evidence="19 20">
    <name type="scientific">Rhodonia placenta</name>
    <dbReference type="NCBI Taxonomy" id="104341"/>
    <lineage>
        <taxon>Eukaryota</taxon>
        <taxon>Fungi</taxon>
        <taxon>Dikarya</taxon>
        <taxon>Basidiomycota</taxon>
        <taxon>Agaricomycotina</taxon>
        <taxon>Agaricomycetes</taxon>
        <taxon>Polyporales</taxon>
        <taxon>Adustoporiaceae</taxon>
        <taxon>Rhodonia</taxon>
    </lineage>
</organism>
<dbReference type="InterPro" id="IPR001841">
    <property type="entry name" value="Znf_RING"/>
</dbReference>
<dbReference type="Proteomes" id="UP000639403">
    <property type="component" value="Unassembled WGS sequence"/>
</dbReference>
<dbReference type="Pfam" id="PF26095">
    <property type="entry name" value="CC_Bre1"/>
    <property type="match status" value="1"/>
</dbReference>
<evidence type="ECO:0000256" key="4">
    <source>
        <dbReference type="ARBA" id="ARBA00005555"/>
    </source>
</evidence>
<comment type="subcellular location">
    <subcellularLocation>
        <location evidence="2 15">Nucleus</location>
    </subcellularLocation>
</comment>
<evidence type="ECO:0000256" key="6">
    <source>
        <dbReference type="ARBA" id="ARBA00022723"/>
    </source>
</evidence>
<dbReference type="UniPathway" id="UPA00143"/>
<keyword evidence="11 15" id="KW-0175">Coiled coil</keyword>
<protein>
    <recommendedName>
        <fullName evidence="15">E3 ubiquitin protein ligase</fullName>
        <ecNumber evidence="15">2.3.2.27</ecNumber>
    </recommendedName>
</protein>
<evidence type="ECO:0000256" key="16">
    <source>
        <dbReference type="SAM" id="Coils"/>
    </source>
</evidence>
<keyword evidence="7 14" id="KW-0863">Zinc-finger</keyword>
<evidence type="ECO:0000256" key="1">
    <source>
        <dbReference type="ARBA" id="ARBA00000900"/>
    </source>
</evidence>
<feature type="coiled-coil region" evidence="16">
    <location>
        <begin position="62"/>
        <end position="96"/>
    </location>
</feature>
<feature type="coiled-coil region" evidence="16">
    <location>
        <begin position="617"/>
        <end position="735"/>
    </location>
</feature>
<evidence type="ECO:0000256" key="5">
    <source>
        <dbReference type="ARBA" id="ARBA00022679"/>
    </source>
</evidence>
<dbReference type="GO" id="GO:0033503">
    <property type="term" value="C:HULC complex"/>
    <property type="evidence" value="ECO:0007669"/>
    <property type="project" value="TreeGrafter"/>
</dbReference>
<dbReference type="EMBL" id="JADOXO010000011">
    <property type="protein sequence ID" value="KAF9820283.1"/>
    <property type="molecule type" value="Genomic_DNA"/>
</dbReference>
<feature type="coiled-coil region" evidence="16">
    <location>
        <begin position="447"/>
        <end position="547"/>
    </location>
</feature>
<reference evidence="19" key="2">
    <citation type="journal article" name="Front. Microbiol.">
        <title>Degradative Capacity of Two Strains of Rhodonia placenta: From Phenotype to Genotype.</title>
        <authorList>
            <person name="Kolle M."/>
            <person name="Horta M.A.C."/>
            <person name="Nowrousian M."/>
            <person name="Ohm R.A."/>
            <person name="Benz J.P."/>
            <person name="Pilgard A."/>
        </authorList>
    </citation>
    <scope>NUCLEOTIDE SEQUENCE</scope>
    <source>
        <strain evidence="19">FPRL280</strain>
    </source>
</reference>
<dbReference type="PANTHER" id="PTHR23163">
    <property type="entry name" value="RING FINGER PROTEIN-RELATED"/>
    <property type="match status" value="1"/>
</dbReference>
<dbReference type="Gene3D" id="3.30.40.10">
    <property type="entry name" value="Zinc/RING finger domain, C3HC4 (zinc finger)"/>
    <property type="match status" value="1"/>
</dbReference>
<dbReference type="InterPro" id="IPR013956">
    <property type="entry name" value="E3_ubiquit_lig_Bre1"/>
</dbReference>
<evidence type="ECO:0000313" key="19">
    <source>
        <dbReference type="EMBL" id="KAF9820283.1"/>
    </source>
</evidence>
<dbReference type="GO" id="GO:0005634">
    <property type="term" value="C:nucleus"/>
    <property type="evidence" value="ECO:0007669"/>
    <property type="project" value="UniProtKB-SubCell"/>
</dbReference>
<evidence type="ECO:0000256" key="3">
    <source>
        <dbReference type="ARBA" id="ARBA00004906"/>
    </source>
</evidence>
<dbReference type="CDD" id="cd16499">
    <property type="entry name" value="RING-HC_Bre1-like"/>
    <property type="match status" value="1"/>
</dbReference>
<dbReference type="GO" id="GO:0061630">
    <property type="term" value="F:ubiquitin protein ligase activity"/>
    <property type="evidence" value="ECO:0007669"/>
    <property type="project" value="UniProtKB-EC"/>
</dbReference>
<dbReference type="PANTHER" id="PTHR23163:SF0">
    <property type="entry name" value="E3 UBIQUITIN-PROTEIN LIGASE BRE1"/>
    <property type="match status" value="1"/>
</dbReference>
<gene>
    <name evidence="19" type="ORF">IEO21_01497</name>
</gene>
<evidence type="ECO:0000256" key="11">
    <source>
        <dbReference type="ARBA" id="ARBA00023054"/>
    </source>
</evidence>
<comment type="similarity">
    <text evidence="4 15">Belongs to the BRE1 family.</text>
</comment>
<evidence type="ECO:0000256" key="10">
    <source>
        <dbReference type="ARBA" id="ARBA00022853"/>
    </source>
</evidence>
<evidence type="ECO:0000256" key="2">
    <source>
        <dbReference type="ARBA" id="ARBA00004123"/>
    </source>
</evidence>
<keyword evidence="6 15" id="KW-0479">Metal-binding</keyword>
<keyword evidence="9 15" id="KW-0862">Zinc</keyword>
<feature type="region of interest" description="Disordered" evidence="17">
    <location>
        <begin position="1"/>
        <end position="52"/>
    </location>
</feature>
<dbReference type="SUPFAM" id="SSF57850">
    <property type="entry name" value="RING/U-box"/>
    <property type="match status" value="1"/>
</dbReference>
<dbReference type="Pfam" id="PF00097">
    <property type="entry name" value="zf-C3HC4"/>
    <property type="match status" value="1"/>
</dbReference>
<dbReference type="GO" id="GO:0008270">
    <property type="term" value="F:zinc ion binding"/>
    <property type="evidence" value="ECO:0007669"/>
    <property type="project" value="UniProtKB-KW"/>
</dbReference>
<dbReference type="AlphaFoldDB" id="A0A8H7P9F1"/>
<comment type="catalytic activity">
    <reaction evidence="1 15">
        <text>S-ubiquitinyl-[E2 ubiquitin-conjugating enzyme]-L-cysteine + [acceptor protein]-L-lysine = [E2 ubiquitin-conjugating enzyme]-L-cysteine + N(6)-ubiquitinyl-[acceptor protein]-L-lysine.</text>
        <dbReference type="EC" id="2.3.2.27"/>
    </reaction>
</comment>
<dbReference type="EC" id="2.3.2.27" evidence="15"/>
<evidence type="ECO:0000256" key="9">
    <source>
        <dbReference type="ARBA" id="ARBA00022833"/>
    </source>
</evidence>
<dbReference type="InterPro" id="IPR013083">
    <property type="entry name" value="Znf_RING/FYVE/PHD"/>
</dbReference>
<feature type="region of interest" description="Disordered" evidence="17">
    <location>
        <begin position="356"/>
        <end position="379"/>
    </location>
</feature>
<evidence type="ECO:0000256" key="8">
    <source>
        <dbReference type="ARBA" id="ARBA00022786"/>
    </source>
</evidence>
<dbReference type="InterPro" id="IPR058643">
    <property type="entry name" value="BRE1-like_CC"/>
</dbReference>
<evidence type="ECO:0000256" key="13">
    <source>
        <dbReference type="ARBA" id="ARBA00059679"/>
    </source>
</evidence>
<dbReference type="GO" id="GO:0006325">
    <property type="term" value="P:chromatin organization"/>
    <property type="evidence" value="ECO:0007669"/>
    <property type="project" value="UniProtKB-KW"/>
</dbReference>
<feature type="domain" description="RING-type" evidence="18">
    <location>
        <begin position="761"/>
        <end position="796"/>
    </location>
</feature>
<comment type="pathway">
    <text evidence="3 15">Protein modification; protein ubiquitination.</text>
</comment>
<dbReference type="PROSITE" id="PS50089">
    <property type="entry name" value="ZF_RING_2"/>
    <property type="match status" value="1"/>
</dbReference>
<keyword evidence="10 15" id="KW-0156">Chromatin regulator</keyword>
<dbReference type="Pfam" id="PF08647">
    <property type="entry name" value="BRE1"/>
    <property type="match status" value="1"/>
</dbReference>
<feature type="compositionally biased region" description="Pro residues" evidence="17">
    <location>
        <begin position="225"/>
        <end position="235"/>
    </location>
</feature>
<evidence type="ECO:0000256" key="15">
    <source>
        <dbReference type="RuleBase" id="RU365038"/>
    </source>
</evidence>
<keyword evidence="12 15" id="KW-0539">Nucleus</keyword>
<comment type="caution">
    <text evidence="19">The sequence shown here is derived from an EMBL/GenBank/DDBJ whole genome shotgun (WGS) entry which is preliminary data.</text>
</comment>
<evidence type="ECO:0000256" key="12">
    <source>
        <dbReference type="ARBA" id="ARBA00023242"/>
    </source>
</evidence>
<feature type="coiled-coil region" evidence="16">
    <location>
        <begin position="184"/>
        <end position="211"/>
    </location>
</feature>
<evidence type="ECO:0000256" key="14">
    <source>
        <dbReference type="PROSITE-ProRule" id="PRU00175"/>
    </source>
</evidence>
<evidence type="ECO:0000313" key="20">
    <source>
        <dbReference type="Proteomes" id="UP000639403"/>
    </source>
</evidence>
<sequence length="810" mass="92469">MSETKKRPHAPDDDEQLRPKKRAASDDHRSSSRPNGVAAHGDEPSDSDNLETFRKDAIYRRMKHYAREYERSEARVAELERRRTTCEAGLAALEASWTQFLGTIRLLMKPDDLKPSDVDTEDLIDLVSHVSADPDQRYVDALRKKMQETSELVAGFVRLASEVHIAAVDKEAYKGCQKAQTEERDAFHEDLVAAEKKLDRLQSKIVAVVERKETQAETEAEPSVESPPSPAPPPQQLALNGHVDDTGEWRAIAEVREKHIGALTKEVSDLKRQVLDLRADLQYPSEEVIASTAYCKTLLAEAEVLRKRHQADEGELQALQKECDSLQKSRQELQDSVAASSHQGLQELRSMLSKRNDENARLREQRDQQQAELSERKHRDQVKLNSLHEYKHLAESRAERIKSLLSENTRLKTRLAANSGDEDVFSFFLQLDSQILSVDDEHTPSYFVDLKQRVAVAESRVAALEASLAQLDQKHLDVSRHLKSEAEVRQQLAQTQQQLQKYQGVYGVTSSGLPPDAQDLAERLRMKEDELRRLQLSEQQREKAESALYNELAQLSAAWEGLDRQVKSKLFDLSGMEERLTKSNLEVCIYHSVEFAVLIKLQKVKSDNKYYSAMRDKESVETERKNLSRTMEKQAKVIERSVETEKALKKQLHAMTSERDNWQKRALLEYRESHAGTRTIDDLQKQVSTMQQRLEALKDNAWAKDKTVEDRAAALRKMEEDVARSKAETERLQAKLKAQVSYQSASSGTREAQLQSEIDKCMNMRNTVITKCMHSFCKSCVESRIATRQRKCPACNLAFSQGEVQQLYFQ</sequence>
<evidence type="ECO:0000256" key="17">
    <source>
        <dbReference type="SAM" id="MobiDB-lite"/>
    </source>
</evidence>
<dbReference type="InterPro" id="IPR017907">
    <property type="entry name" value="Znf_RING_CS"/>
</dbReference>
<feature type="region of interest" description="Disordered" evidence="17">
    <location>
        <begin position="211"/>
        <end position="241"/>
    </location>
</feature>
<name>A0A8H7P9F1_9APHY</name>